<dbReference type="EMBL" id="BNJK01000003">
    <property type="protein sequence ID" value="GHP00634.1"/>
    <property type="molecule type" value="Genomic_DNA"/>
</dbReference>
<organism evidence="1 2">
    <name type="scientific">Reticulibacter mediterranei</name>
    <dbReference type="NCBI Taxonomy" id="2778369"/>
    <lineage>
        <taxon>Bacteria</taxon>
        <taxon>Bacillati</taxon>
        <taxon>Chloroflexota</taxon>
        <taxon>Ktedonobacteria</taxon>
        <taxon>Ktedonobacterales</taxon>
        <taxon>Reticulibacteraceae</taxon>
        <taxon>Reticulibacter</taxon>
    </lineage>
</organism>
<comment type="caution">
    <text evidence="1">The sequence shown here is derived from an EMBL/GenBank/DDBJ whole genome shotgun (WGS) entry which is preliminary data.</text>
</comment>
<evidence type="ECO:0000313" key="2">
    <source>
        <dbReference type="Proteomes" id="UP000597444"/>
    </source>
</evidence>
<keyword evidence="2" id="KW-1185">Reference proteome</keyword>
<reference evidence="1" key="1">
    <citation type="submission" date="2020-10" db="EMBL/GenBank/DDBJ databases">
        <title>Taxonomic study of unclassified bacteria belonging to the class Ktedonobacteria.</title>
        <authorList>
            <person name="Yabe S."/>
            <person name="Wang C.M."/>
            <person name="Zheng Y."/>
            <person name="Sakai Y."/>
            <person name="Cavaletti L."/>
            <person name="Monciardini P."/>
            <person name="Donadio S."/>
        </authorList>
    </citation>
    <scope>NUCLEOTIDE SEQUENCE</scope>
    <source>
        <strain evidence="1">ID150040</strain>
    </source>
</reference>
<protein>
    <recommendedName>
        <fullName evidence="3">DUF3780 domain-containing protein</fullName>
    </recommendedName>
</protein>
<dbReference type="Proteomes" id="UP000597444">
    <property type="component" value="Unassembled WGS sequence"/>
</dbReference>
<name>A0A8J3IY54_9CHLR</name>
<accession>A0A8J3IY54</accession>
<evidence type="ECO:0008006" key="3">
    <source>
        <dbReference type="Google" id="ProtNLM"/>
    </source>
</evidence>
<dbReference type="InterPro" id="IPR024220">
    <property type="entry name" value="DUF3780"/>
</dbReference>
<dbReference type="Pfam" id="PF12635">
    <property type="entry name" value="DUF3780"/>
    <property type="match status" value="1"/>
</dbReference>
<evidence type="ECO:0000313" key="1">
    <source>
        <dbReference type="EMBL" id="GHP00634.1"/>
    </source>
</evidence>
<dbReference type="RefSeq" id="WP_220211226.1">
    <property type="nucleotide sequence ID" value="NZ_BNJK01000003.1"/>
</dbReference>
<proteinExistence type="predicted"/>
<dbReference type="AlphaFoldDB" id="A0A8J3IY54"/>
<gene>
    <name evidence="1" type="ORF">KSF_106810</name>
</gene>
<sequence>MDNQRNEVRTKQPRQTRGFGESVAHHFVVTIPPDRRSTVTIAEQYGETDVVERCVLAHHLWAAIAEDVRYEFNQRLKEKHLPTGRWRPGENKVERLLGKELLVLVWAIEQQLDSFGVGTAIRNWRGLRPEERWWLCTMTAAATGRPEDAGRGWRKALFYILLENPVS</sequence>